<dbReference type="EMBL" id="VOBL01000002">
    <property type="protein sequence ID" value="KAA0979322.1"/>
    <property type="molecule type" value="Genomic_DNA"/>
</dbReference>
<comment type="caution">
    <text evidence="3">The sequence shown here is derived from an EMBL/GenBank/DDBJ whole genome shotgun (WGS) entry which is preliminary data.</text>
</comment>
<accession>A0A5B0ELM3</accession>
<evidence type="ECO:0000256" key="1">
    <source>
        <dbReference type="ARBA" id="ARBA00023002"/>
    </source>
</evidence>
<dbReference type="GO" id="GO:0016491">
    <property type="term" value="F:oxidoreductase activity"/>
    <property type="evidence" value="ECO:0007669"/>
    <property type="project" value="UniProtKB-KW"/>
</dbReference>
<sequence length="297" mass="31877">MTQNTQNSHPTAIDIKDLGTVKRLGFGAMRITGEGIWGEPADRPAALATLRRAVELGVDFIDTADSYGPDVSEQLIAEALHPYASGLRVGTKAGQTRTGPHQWVPLGRPEYLRQQVELSLRKLKVDTLDLFQLHRIDTKVPAEEQFGVMRQLQDEGKVRALGLSQVSVAELETAATHFTVASVQNRYNLTDRSSADVLEYAEANGIAFIPWAPISAGALAAPGGIVHEAAEALGATASQVALAWLLQRSPVMLPIPGTSSVKHLEENLAAADLHLDESTFAALDAAGQAEFEKESKA</sequence>
<dbReference type="AlphaFoldDB" id="A0A5B0ELM3"/>
<dbReference type="PANTHER" id="PTHR43625:SF40">
    <property type="entry name" value="ALDO-KETO REDUCTASE YAKC [NADP(+)]"/>
    <property type="match status" value="1"/>
</dbReference>
<dbReference type="Proteomes" id="UP000323856">
    <property type="component" value="Unassembled WGS sequence"/>
</dbReference>
<reference evidence="3 4" key="1">
    <citation type="submission" date="2019-07" db="EMBL/GenBank/DDBJ databases">
        <title>Analysis of the biochemical properties, biological activity and biotechnological potential of siderophores and biosurfactants produced by Antarctic psychrotolerant bacteria.</title>
        <authorList>
            <person name="Styczynski M."/>
            <person name="Krucon T."/>
            <person name="Decewicz P."/>
            <person name="Dziewit L."/>
        </authorList>
    </citation>
    <scope>NUCLEOTIDE SEQUENCE [LARGE SCALE GENOMIC DNA]</scope>
    <source>
        <strain evidence="3 4">ANT_H27</strain>
    </source>
</reference>
<evidence type="ECO:0000313" key="4">
    <source>
        <dbReference type="Proteomes" id="UP000323856"/>
    </source>
</evidence>
<feature type="domain" description="NADP-dependent oxidoreductase" evidence="2">
    <location>
        <begin position="23"/>
        <end position="286"/>
    </location>
</feature>
<dbReference type="RefSeq" id="WP_149618578.1">
    <property type="nucleotide sequence ID" value="NZ_VOBL01000002.1"/>
</dbReference>
<gene>
    <name evidence="3" type="ORF">FQ154_02530</name>
</gene>
<protein>
    <submittedName>
        <fullName evidence="3">Oxidoreductase</fullName>
    </submittedName>
</protein>
<dbReference type="InterPro" id="IPR020471">
    <property type="entry name" value="AKR"/>
</dbReference>
<dbReference type="InterPro" id="IPR050791">
    <property type="entry name" value="Aldo-Keto_reductase"/>
</dbReference>
<dbReference type="InterPro" id="IPR036812">
    <property type="entry name" value="NAD(P)_OxRdtase_dom_sf"/>
</dbReference>
<dbReference type="SUPFAM" id="SSF51430">
    <property type="entry name" value="NAD(P)-linked oxidoreductase"/>
    <property type="match status" value="1"/>
</dbReference>
<organism evidence="3 4">
    <name type="scientific">Paeniglutamicibacter gangotriensis</name>
    <dbReference type="NCBI Taxonomy" id="254787"/>
    <lineage>
        <taxon>Bacteria</taxon>
        <taxon>Bacillati</taxon>
        <taxon>Actinomycetota</taxon>
        <taxon>Actinomycetes</taxon>
        <taxon>Micrococcales</taxon>
        <taxon>Micrococcaceae</taxon>
        <taxon>Paeniglutamicibacter</taxon>
    </lineage>
</organism>
<dbReference type="GO" id="GO:0005737">
    <property type="term" value="C:cytoplasm"/>
    <property type="evidence" value="ECO:0007669"/>
    <property type="project" value="TreeGrafter"/>
</dbReference>
<dbReference type="Gene3D" id="3.20.20.100">
    <property type="entry name" value="NADP-dependent oxidoreductase domain"/>
    <property type="match status" value="1"/>
</dbReference>
<evidence type="ECO:0000259" key="2">
    <source>
        <dbReference type="Pfam" id="PF00248"/>
    </source>
</evidence>
<dbReference type="OrthoDB" id="9768793at2"/>
<dbReference type="PROSITE" id="PS50890">
    <property type="entry name" value="PUA"/>
    <property type="match status" value="1"/>
</dbReference>
<dbReference type="Pfam" id="PF00248">
    <property type="entry name" value="Aldo_ket_red"/>
    <property type="match status" value="1"/>
</dbReference>
<evidence type="ECO:0000313" key="3">
    <source>
        <dbReference type="EMBL" id="KAA0979322.1"/>
    </source>
</evidence>
<name>A0A5B0ELM3_9MICC</name>
<dbReference type="InterPro" id="IPR023210">
    <property type="entry name" value="NADP_OxRdtase_dom"/>
</dbReference>
<proteinExistence type="predicted"/>
<dbReference type="PANTHER" id="PTHR43625">
    <property type="entry name" value="AFLATOXIN B1 ALDEHYDE REDUCTASE"/>
    <property type="match status" value="1"/>
</dbReference>
<dbReference type="PRINTS" id="PR00069">
    <property type="entry name" value="ALDKETRDTASE"/>
</dbReference>
<keyword evidence="1" id="KW-0560">Oxidoreductase</keyword>
<dbReference type="CDD" id="cd19088">
    <property type="entry name" value="AKR_AKR13B1"/>
    <property type="match status" value="1"/>
</dbReference>